<name>A0ABV7H065_9RHOB</name>
<dbReference type="InterPro" id="IPR015421">
    <property type="entry name" value="PyrdxlP-dep_Trfase_major"/>
</dbReference>
<evidence type="ECO:0000256" key="3">
    <source>
        <dbReference type="ARBA" id="ARBA00022679"/>
    </source>
</evidence>
<evidence type="ECO:0000313" key="6">
    <source>
        <dbReference type="EMBL" id="MFC3145625.1"/>
    </source>
</evidence>
<keyword evidence="7" id="KW-1185">Reference proteome</keyword>
<keyword evidence="3" id="KW-0808">Transferase</keyword>
<gene>
    <name evidence="6" type="ORF">ACFOGP_23085</name>
</gene>
<dbReference type="GO" id="GO:0008483">
    <property type="term" value="F:transaminase activity"/>
    <property type="evidence" value="ECO:0007669"/>
    <property type="project" value="UniProtKB-KW"/>
</dbReference>
<dbReference type="InterPro" id="IPR050859">
    <property type="entry name" value="Class-I_PLP-dep_aminotransf"/>
</dbReference>
<dbReference type="PANTHER" id="PTHR42790:SF19">
    <property type="entry name" value="KYNURENINE_ALPHA-AMINOADIPATE AMINOTRANSFERASE, MITOCHONDRIAL"/>
    <property type="match status" value="1"/>
</dbReference>
<dbReference type="PANTHER" id="PTHR42790">
    <property type="entry name" value="AMINOTRANSFERASE"/>
    <property type="match status" value="1"/>
</dbReference>
<dbReference type="Proteomes" id="UP001595632">
    <property type="component" value="Unassembled WGS sequence"/>
</dbReference>
<dbReference type="Gene3D" id="3.40.640.10">
    <property type="entry name" value="Type I PLP-dependent aspartate aminotransferase-like (Major domain)"/>
    <property type="match status" value="1"/>
</dbReference>
<evidence type="ECO:0000256" key="2">
    <source>
        <dbReference type="ARBA" id="ARBA00022576"/>
    </source>
</evidence>
<dbReference type="EMBL" id="JBHRTB010000010">
    <property type="protein sequence ID" value="MFC3145625.1"/>
    <property type="molecule type" value="Genomic_DNA"/>
</dbReference>
<dbReference type="SUPFAM" id="SSF53383">
    <property type="entry name" value="PLP-dependent transferases"/>
    <property type="match status" value="1"/>
</dbReference>
<evidence type="ECO:0000313" key="7">
    <source>
        <dbReference type="Proteomes" id="UP001595632"/>
    </source>
</evidence>
<dbReference type="CDD" id="cd00609">
    <property type="entry name" value="AAT_like"/>
    <property type="match status" value="1"/>
</dbReference>
<dbReference type="InterPro" id="IPR015422">
    <property type="entry name" value="PyrdxlP-dep_Trfase_small"/>
</dbReference>
<dbReference type="InterPro" id="IPR004839">
    <property type="entry name" value="Aminotransferase_I/II_large"/>
</dbReference>
<comment type="caution">
    <text evidence="6">The sequence shown here is derived from an EMBL/GenBank/DDBJ whole genome shotgun (WGS) entry which is preliminary data.</text>
</comment>
<accession>A0ABV7H065</accession>
<sequence>MSFDFTALLPEGTPAPANRWSGFPEFNFVGGHIDNATVPVDDLRAAMDRALAREGADIATYSLRSGPQGYRPLRDFVAEKLNRYAGIETTGDDILLTSGSLQAMDLVNTLLLEPGDTVIVEETNYGGTFSKLRAMGVKMVPVALDADGMRMDALETALNDLAAQGIRPKYIFTIATVHNPTGTILPLDRRHRMLELAKAHSVPIFEDECYSDIVWANERPPALRALDDSGMVIHIGTFSKTVGPALRVGYINADWPVLGRLVALKKDAGSPALEQMMLAEYGIDRFDAHVRHCNAVLEGKLDALIDAVNEHFGTTVQFAKPPGGIFLWMKLPEGVTTPRLAAVAGAQGVAVNPGPDWSLEGDADRWIRICFANPPIETIRAGVAKLATICQAEFGVPEISGNVRR</sequence>
<dbReference type="InterPro" id="IPR015424">
    <property type="entry name" value="PyrdxlP-dep_Trfase"/>
</dbReference>
<comment type="cofactor">
    <cofactor evidence="1">
        <name>pyridoxal 5'-phosphate</name>
        <dbReference type="ChEBI" id="CHEBI:597326"/>
    </cofactor>
</comment>
<organism evidence="6 7">
    <name type="scientific">Psychromarinibacter halotolerans</name>
    <dbReference type="NCBI Taxonomy" id="1775175"/>
    <lineage>
        <taxon>Bacteria</taxon>
        <taxon>Pseudomonadati</taxon>
        <taxon>Pseudomonadota</taxon>
        <taxon>Alphaproteobacteria</taxon>
        <taxon>Rhodobacterales</taxon>
        <taxon>Paracoccaceae</taxon>
        <taxon>Psychromarinibacter</taxon>
    </lineage>
</organism>
<dbReference type="Gene3D" id="3.90.1150.10">
    <property type="entry name" value="Aspartate Aminotransferase, domain 1"/>
    <property type="match status" value="1"/>
</dbReference>
<dbReference type="Pfam" id="PF00155">
    <property type="entry name" value="Aminotran_1_2"/>
    <property type="match status" value="1"/>
</dbReference>
<reference evidence="7" key="1">
    <citation type="journal article" date="2019" name="Int. J. Syst. Evol. Microbiol.">
        <title>The Global Catalogue of Microorganisms (GCM) 10K type strain sequencing project: providing services to taxonomists for standard genome sequencing and annotation.</title>
        <authorList>
            <consortium name="The Broad Institute Genomics Platform"/>
            <consortium name="The Broad Institute Genome Sequencing Center for Infectious Disease"/>
            <person name="Wu L."/>
            <person name="Ma J."/>
        </authorList>
    </citation>
    <scope>NUCLEOTIDE SEQUENCE [LARGE SCALE GENOMIC DNA]</scope>
    <source>
        <strain evidence="7">KCTC 52366</strain>
    </source>
</reference>
<evidence type="ECO:0000259" key="5">
    <source>
        <dbReference type="Pfam" id="PF00155"/>
    </source>
</evidence>
<evidence type="ECO:0000256" key="1">
    <source>
        <dbReference type="ARBA" id="ARBA00001933"/>
    </source>
</evidence>
<dbReference type="RefSeq" id="WP_275632578.1">
    <property type="nucleotide sequence ID" value="NZ_JARGYD010000003.1"/>
</dbReference>
<proteinExistence type="predicted"/>
<evidence type="ECO:0000256" key="4">
    <source>
        <dbReference type="ARBA" id="ARBA00022898"/>
    </source>
</evidence>
<protein>
    <submittedName>
        <fullName evidence="6">PLP-dependent aminotransferase family protein</fullName>
    </submittedName>
</protein>
<keyword evidence="2 6" id="KW-0032">Aminotransferase</keyword>
<keyword evidence="4" id="KW-0663">Pyridoxal phosphate</keyword>
<feature type="domain" description="Aminotransferase class I/classII large" evidence="5">
    <location>
        <begin position="45"/>
        <end position="385"/>
    </location>
</feature>